<accession>A0A5J4KU51</accession>
<keyword evidence="3" id="KW-1185">Reference proteome</keyword>
<feature type="transmembrane region" description="Helical" evidence="1">
    <location>
        <begin position="218"/>
        <end position="240"/>
    </location>
</feature>
<feature type="transmembrane region" description="Helical" evidence="1">
    <location>
        <begin position="69"/>
        <end position="88"/>
    </location>
</feature>
<organism evidence="2 3">
    <name type="scientific">Dictyobacter vulcani</name>
    <dbReference type="NCBI Taxonomy" id="2607529"/>
    <lineage>
        <taxon>Bacteria</taxon>
        <taxon>Bacillati</taxon>
        <taxon>Chloroflexota</taxon>
        <taxon>Ktedonobacteria</taxon>
        <taxon>Ktedonobacterales</taxon>
        <taxon>Dictyobacteraceae</taxon>
        <taxon>Dictyobacter</taxon>
    </lineage>
</organism>
<dbReference type="AlphaFoldDB" id="A0A5J4KU51"/>
<feature type="transmembrane region" description="Helical" evidence="1">
    <location>
        <begin position="21"/>
        <end position="49"/>
    </location>
</feature>
<dbReference type="EMBL" id="BKZW01000002">
    <property type="protein sequence ID" value="GER89957.1"/>
    <property type="molecule type" value="Genomic_DNA"/>
</dbReference>
<evidence type="ECO:0000313" key="3">
    <source>
        <dbReference type="Proteomes" id="UP000326912"/>
    </source>
</evidence>
<proteinExistence type="predicted"/>
<gene>
    <name evidence="2" type="ORF">KDW_41190</name>
</gene>
<feature type="transmembrane region" description="Helical" evidence="1">
    <location>
        <begin position="182"/>
        <end position="206"/>
    </location>
</feature>
<evidence type="ECO:0000256" key="1">
    <source>
        <dbReference type="SAM" id="Phobius"/>
    </source>
</evidence>
<dbReference type="Proteomes" id="UP000326912">
    <property type="component" value="Unassembled WGS sequence"/>
</dbReference>
<reference evidence="2 3" key="1">
    <citation type="submission" date="2019-10" db="EMBL/GenBank/DDBJ databases">
        <title>Dictyobacter vulcani sp. nov., within the class Ktedonobacteria, isolated from soil of volcanic Mt. Zao.</title>
        <authorList>
            <person name="Zheng Y."/>
            <person name="Wang C.M."/>
            <person name="Sakai Y."/>
            <person name="Abe K."/>
            <person name="Yokota A."/>
            <person name="Yabe S."/>
        </authorList>
    </citation>
    <scope>NUCLEOTIDE SEQUENCE [LARGE SCALE GENOMIC DNA]</scope>
    <source>
        <strain evidence="2 3">W12</strain>
    </source>
</reference>
<keyword evidence="1" id="KW-0472">Membrane</keyword>
<keyword evidence="1" id="KW-1133">Transmembrane helix</keyword>
<feature type="transmembrane region" description="Helical" evidence="1">
    <location>
        <begin position="142"/>
        <end position="161"/>
    </location>
</feature>
<sequence length="314" mass="34046">MGSWIFYSWTARQDRSLATRWIFHGLGLAAGMAFLLRGCSLAIVALLHLGYGDPLPLSEVLGYQGSYDFFSPLLLGMLLIGIYAWSLNWSVRQGLMRLEVLRLTILAIVGAVMAGAFWWGLGRLLDNTLKILFSNGGVGVNHQAWFESWALVLSGVCYVLVDWYIRKVSKRDGELVAGPCRGYVLTLIGAGVLTGAIGLAVALYTGVTALLGSAVSDWQLAAQGGLSAFLVGVVLVGIYLPTALRHHLFKESETPQEETTATVIPEQSVDPALALGHEEPQETTIEAILDDLLAARLSRDQAASRLYELMHVDA</sequence>
<comment type="caution">
    <text evidence="2">The sequence shown here is derived from an EMBL/GenBank/DDBJ whole genome shotgun (WGS) entry which is preliminary data.</text>
</comment>
<name>A0A5J4KU51_9CHLR</name>
<evidence type="ECO:0000313" key="2">
    <source>
        <dbReference type="EMBL" id="GER89957.1"/>
    </source>
</evidence>
<keyword evidence="1" id="KW-0812">Transmembrane</keyword>
<protein>
    <recommendedName>
        <fullName evidence="4">DUF5671 domain-containing protein</fullName>
    </recommendedName>
</protein>
<feature type="transmembrane region" description="Helical" evidence="1">
    <location>
        <begin position="100"/>
        <end position="122"/>
    </location>
</feature>
<evidence type="ECO:0008006" key="4">
    <source>
        <dbReference type="Google" id="ProtNLM"/>
    </source>
</evidence>